<dbReference type="GO" id="GO:0016042">
    <property type="term" value="P:lipid catabolic process"/>
    <property type="evidence" value="ECO:0007669"/>
    <property type="project" value="TreeGrafter"/>
</dbReference>
<dbReference type="SUPFAM" id="SSF53474">
    <property type="entry name" value="alpha/beta-Hydrolases"/>
    <property type="match status" value="1"/>
</dbReference>
<feature type="signal peptide" evidence="5">
    <location>
        <begin position="1"/>
        <end position="18"/>
    </location>
</feature>
<comment type="caution">
    <text evidence="7">The sequence shown here is derived from an EMBL/GenBank/DDBJ whole genome shotgun (WGS) entry which is preliminary data.</text>
</comment>
<dbReference type="GO" id="GO:0016298">
    <property type="term" value="F:lipase activity"/>
    <property type="evidence" value="ECO:0007669"/>
    <property type="project" value="InterPro"/>
</dbReference>
<dbReference type="EMBL" id="MRZV01000009">
    <property type="protein sequence ID" value="PIK62592.1"/>
    <property type="molecule type" value="Genomic_DNA"/>
</dbReference>
<dbReference type="OrthoDB" id="199913at2759"/>
<dbReference type="PANTHER" id="PTHR11610">
    <property type="entry name" value="LIPASE"/>
    <property type="match status" value="1"/>
</dbReference>
<dbReference type="STRING" id="307972.A0A2G8LQU4"/>
<evidence type="ECO:0000256" key="1">
    <source>
        <dbReference type="ARBA" id="ARBA00004613"/>
    </source>
</evidence>
<dbReference type="AlphaFoldDB" id="A0A2G8LQU4"/>
<feature type="chain" id="PRO_5013768874" evidence="5">
    <location>
        <begin position="19"/>
        <end position="365"/>
    </location>
</feature>
<evidence type="ECO:0000259" key="6">
    <source>
        <dbReference type="Pfam" id="PF00151"/>
    </source>
</evidence>
<dbReference type="CDD" id="cd00707">
    <property type="entry name" value="Pancreat_lipase_like"/>
    <property type="match status" value="1"/>
</dbReference>
<dbReference type="InterPro" id="IPR033906">
    <property type="entry name" value="Lipase_N"/>
</dbReference>
<dbReference type="Proteomes" id="UP000230750">
    <property type="component" value="Unassembled WGS sequence"/>
</dbReference>
<evidence type="ECO:0000313" key="7">
    <source>
        <dbReference type="EMBL" id="PIK62592.1"/>
    </source>
</evidence>
<dbReference type="PANTHER" id="PTHR11610:SF178">
    <property type="entry name" value="LIPASE MEMBER H-A-LIKE PROTEIN"/>
    <property type="match status" value="1"/>
</dbReference>
<keyword evidence="5" id="KW-0732">Signal</keyword>
<evidence type="ECO:0000313" key="8">
    <source>
        <dbReference type="Proteomes" id="UP000230750"/>
    </source>
</evidence>
<comment type="similarity">
    <text evidence="2 4">Belongs to the AB hydrolase superfamily. Lipase family.</text>
</comment>
<feature type="domain" description="Lipase" evidence="6">
    <location>
        <begin position="53"/>
        <end position="360"/>
    </location>
</feature>
<reference evidence="7 8" key="1">
    <citation type="journal article" date="2017" name="PLoS Biol.">
        <title>The sea cucumber genome provides insights into morphological evolution and visceral regeneration.</title>
        <authorList>
            <person name="Zhang X."/>
            <person name="Sun L."/>
            <person name="Yuan J."/>
            <person name="Sun Y."/>
            <person name="Gao Y."/>
            <person name="Zhang L."/>
            <person name="Li S."/>
            <person name="Dai H."/>
            <person name="Hamel J.F."/>
            <person name="Liu C."/>
            <person name="Yu Y."/>
            <person name="Liu S."/>
            <person name="Lin W."/>
            <person name="Guo K."/>
            <person name="Jin S."/>
            <person name="Xu P."/>
            <person name="Storey K.B."/>
            <person name="Huan P."/>
            <person name="Zhang T."/>
            <person name="Zhou Y."/>
            <person name="Zhang J."/>
            <person name="Lin C."/>
            <person name="Li X."/>
            <person name="Xing L."/>
            <person name="Huo D."/>
            <person name="Sun M."/>
            <person name="Wang L."/>
            <person name="Mercier A."/>
            <person name="Li F."/>
            <person name="Yang H."/>
            <person name="Xiang J."/>
        </authorList>
    </citation>
    <scope>NUCLEOTIDE SEQUENCE [LARGE SCALE GENOMIC DNA]</scope>
    <source>
        <strain evidence="7">Shaxun</strain>
        <tissue evidence="7">Muscle</tissue>
    </source>
</reference>
<evidence type="ECO:0000256" key="2">
    <source>
        <dbReference type="ARBA" id="ARBA00010701"/>
    </source>
</evidence>
<dbReference type="GO" id="GO:0005615">
    <property type="term" value="C:extracellular space"/>
    <property type="evidence" value="ECO:0007669"/>
    <property type="project" value="TreeGrafter"/>
</dbReference>
<keyword evidence="3" id="KW-0964">Secreted</keyword>
<dbReference type="InterPro" id="IPR029058">
    <property type="entry name" value="AB_hydrolase_fold"/>
</dbReference>
<evidence type="ECO:0000256" key="4">
    <source>
        <dbReference type="RuleBase" id="RU004262"/>
    </source>
</evidence>
<dbReference type="InterPro" id="IPR000734">
    <property type="entry name" value="TAG_lipase"/>
</dbReference>
<name>A0A2G8LQU4_STIJA</name>
<proteinExistence type="inferred from homology"/>
<keyword evidence="8" id="KW-1185">Reference proteome</keyword>
<dbReference type="PRINTS" id="PR00821">
    <property type="entry name" value="TAGLIPASE"/>
</dbReference>
<comment type="subcellular location">
    <subcellularLocation>
        <location evidence="1">Secreted</location>
    </subcellularLocation>
</comment>
<evidence type="ECO:0000256" key="5">
    <source>
        <dbReference type="SAM" id="SignalP"/>
    </source>
</evidence>
<organism evidence="7 8">
    <name type="scientific">Stichopus japonicus</name>
    <name type="common">Sea cucumber</name>
    <dbReference type="NCBI Taxonomy" id="307972"/>
    <lineage>
        <taxon>Eukaryota</taxon>
        <taxon>Metazoa</taxon>
        <taxon>Echinodermata</taxon>
        <taxon>Eleutherozoa</taxon>
        <taxon>Echinozoa</taxon>
        <taxon>Holothuroidea</taxon>
        <taxon>Aspidochirotacea</taxon>
        <taxon>Aspidochirotida</taxon>
        <taxon>Stichopodidae</taxon>
        <taxon>Apostichopus</taxon>
    </lineage>
</organism>
<protein>
    <submittedName>
        <fullName evidence="7">Putative pancreatic lipase-related protein 3-like</fullName>
    </submittedName>
</protein>
<gene>
    <name evidence="7" type="ORF">BSL78_00488</name>
</gene>
<accession>A0A2G8LQU4</accession>
<dbReference type="Gene3D" id="3.40.50.1820">
    <property type="entry name" value="alpha/beta hydrolase"/>
    <property type="match status" value="1"/>
</dbReference>
<dbReference type="InterPro" id="IPR013818">
    <property type="entry name" value="Lipase"/>
</dbReference>
<dbReference type="Pfam" id="PF00151">
    <property type="entry name" value="Lipase"/>
    <property type="match status" value="1"/>
</dbReference>
<sequence length="365" mass="40702">MRVSVVVTSLVIILSSHAFDNVSAGSTGWFHFGDWGLSHWTKEICHWIGWCSEVCYDELGCFENTLECHQAFFPPMQPEEIMTTFYVTSRYHPGSIIIQRNETDKLSPIGINETDGIVIIIHGWGESCQKQWIQELSKAILTNVNKTMVLVDWYEGADELNYMKAVQNIRVVGREVALLINSLTEENGFNLSDVHIIGHSLGAHVAGYAGEFLQGIGRITALDAAGPAFEGTEPKCRLDESDALFVDAIHTDSSTAESNGIGIAQRIGDCDFYPNGGHDQPGCRFWQIGCNHARSYTYFIESLMNPSCHFDSVICSNETSYRHGDCTPCEEGACPSMGYYLHNTSYAGSFFLSTHRKSPFCVRRY</sequence>
<evidence type="ECO:0000256" key="3">
    <source>
        <dbReference type="ARBA" id="ARBA00022525"/>
    </source>
</evidence>